<comment type="caution">
    <text evidence="20">The sequence shown here is derived from an EMBL/GenBank/DDBJ whole genome shotgun (WGS) entry which is preliminary data.</text>
</comment>
<dbReference type="Pfam" id="PF03483">
    <property type="entry name" value="B3_4"/>
    <property type="match status" value="1"/>
</dbReference>
<dbReference type="Gene3D" id="2.40.50.140">
    <property type="entry name" value="Nucleic acid-binding proteins"/>
    <property type="match status" value="1"/>
</dbReference>
<name>A0A268P312_SHOCL</name>
<evidence type="ECO:0000256" key="14">
    <source>
        <dbReference type="ARBA" id="ARBA00049255"/>
    </source>
</evidence>
<dbReference type="GO" id="GO:0016740">
    <property type="term" value="F:transferase activity"/>
    <property type="evidence" value="ECO:0007669"/>
    <property type="project" value="UniProtKB-ARBA"/>
</dbReference>
<dbReference type="InterPro" id="IPR005146">
    <property type="entry name" value="B3/B4_tRNA-bd"/>
</dbReference>
<dbReference type="InterPro" id="IPR045864">
    <property type="entry name" value="aa-tRNA-synth_II/BPL/LPL"/>
</dbReference>
<evidence type="ECO:0000259" key="19">
    <source>
        <dbReference type="PROSITE" id="PS51483"/>
    </source>
</evidence>
<feature type="binding site" evidence="15">
    <location>
        <position position="470"/>
    </location>
    <ligand>
        <name>Mg(2+)</name>
        <dbReference type="ChEBI" id="CHEBI:18420"/>
        <note>shared with alpha subunit</note>
    </ligand>
</feature>
<dbReference type="InterPro" id="IPR041616">
    <property type="entry name" value="PheRS_beta_core"/>
</dbReference>
<evidence type="ECO:0000256" key="12">
    <source>
        <dbReference type="ARBA" id="ARBA00022917"/>
    </source>
</evidence>
<dbReference type="SUPFAM" id="SSF46955">
    <property type="entry name" value="Putative DNA-binding domain"/>
    <property type="match status" value="1"/>
</dbReference>
<evidence type="ECO:0000256" key="4">
    <source>
        <dbReference type="ARBA" id="ARBA00022490"/>
    </source>
</evidence>
<dbReference type="RefSeq" id="WP_095236045.1">
    <property type="nucleotide sequence ID" value="NZ_NPCC01000007.1"/>
</dbReference>
<dbReference type="InterPro" id="IPR002547">
    <property type="entry name" value="tRNA-bd_dom"/>
</dbReference>
<dbReference type="Gene3D" id="3.30.56.10">
    <property type="match status" value="2"/>
</dbReference>
<keyword evidence="10 15" id="KW-0460">Magnesium</keyword>
<dbReference type="Pfam" id="PF17759">
    <property type="entry name" value="tRNA_synthFbeta"/>
    <property type="match status" value="1"/>
</dbReference>
<dbReference type="SUPFAM" id="SSF56037">
    <property type="entry name" value="PheT/TilS domain"/>
    <property type="match status" value="1"/>
</dbReference>
<feature type="binding site" evidence="15">
    <location>
        <position position="473"/>
    </location>
    <ligand>
        <name>Mg(2+)</name>
        <dbReference type="ChEBI" id="CHEBI:18420"/>
        <note>shared with alpha subunit</note>
    </ligand>
</feature>
<dbReference type="PROSITE" id="PS51483">
    <property type="entry name" value="B5"/>
    <property type="match status" value="1"/>
</dbReference>
<keyword evidence="9 15" id="KW-0067">ATP-binding</keyword>
<dbReference type="GO" id="GO:0009328">
    <property type="term" value="C:phenylalanine-tRNA ligase complex"/>
    <property type="evidence" value="ECO:0007669"/>
    <property type="project" value="TreeGrafter"/>
</dbReference>
<dbReference type="Gene3D" id="3.50.40.10">
    <property type="entry name" value="Phenylalanyl-trna Synthetase, Chain B, domain 3"/>
    <property type="match status" value="1"/>
</dbReference>
<dbReference type="NCBIfam" id="NF045760">
    <property type="entry name" value="YtpR"/>
    <property type="match status" value="1"/>
</dbReference>
<dbReference type="FunFam" id="3.50.40.10:FF:000001">
    <property type="entry name" value="Phenylalanine--tRNA ligase beta subunit"/>
    <property type="match status" value="1"/>
</dbReference>
<protein>
    <recommendedName>
        <fullName evidence="15">Phenylalanine--tRNA ligase beta subunit</fullName>
        <ecNumber evidence="15">6.1.1.20</ecNumber>
    </recommendedName>
    <alternativeName>
        <fullName evidence="15">Phenylalanyl-tRNA synthetase beta subunit</fullName>
        <shortName evidence="15">PheRS</shortName>
    </alternativeName>
</protein>
<evidence type="ECO:0000256" key="3">
    <source>
        <dbReference type="ARBA" id="ARBA00011209"/>
    </source>
</evidence>
<dbReference type="GO" id="GO:0005524">
    <property type="term" value="F:ATP binding"/>
    <property type="evidence" value="ECO:0007669"/>
    <property type="project" value="UniProtKB-UniRule"/>
</dbReference>
<dbReference type="SMART" id="SM00874">
    <property type="entry name" value="B5"/>
    <property type="match status" value="1"/>
</dbReference>
<dbReference type="Pfam" id="PF01588">
    <property type="entry name" value="tRNA_bind"/>
    <property type="match status" value="1"/>
</dbReference>
<dbReference type="InterPro" id="IPR036690">
    <property type="entry name" value="Fdx_antiC-bd_sf"/>
</dbReference>
<evidence type="ECO:0000256" key="1">
    <source>
        <dbReference type="ARBA" id="ARBA00004496"/>
    </source>
</evidence>
<evidence type="ECO:0000256" key="15">
    <source>
        <dbReference type="HAMAP-Rule" id="MF_00283"/>
    </source>
</evidence>
<dbReference type="AlphaFoldDB" id="A0A268P312"/>
<evidence type="ECO:0000256" key="6">
    <source>
        <dbReference type="ARBA" id="ARBA00022598"/>
    </source>
</evidence>
<evidence type="ECO:0000313" key="20">
    <source>
        <dbReference type="EMBL" id="PAE89650.1"/>
    </source>
</evidence>
<gene>
    <name evidence="15" type="primary">pheT</name>
    <name evidence="20" type="ORF">CHH72_07165</name>
</gene>
<dbReference type="Gene3D" id="3.30.930.10">
    <property type="entry name" value="Bira Bifunctional Protein, Domain 2"/>
    <property type="match status" value="1"/>
</dbReference>
<dbReference type="GO" id="GO:0004826">
    <property type="term" value="F:phenylalanine-tRNA ligase activity"/>
    <property type="evidence" value="ECO:0007669"/>
    <property type="project" value="UniProtKB-UniRule"/>
</dbReference>
<dbReference type="Pfam" id="PF03484">
    <property type="entry name" value="B5"/>
    <property type="match status" value="1"/>
</dbReference>
<sequence length="808" mass="88828">MLVSYKWLQEYIEIGDISPQEIAEKMTRSGIEIDFIHERNKGATNVVVGYVAEVAPHPDADKLNVCQVDIGEEERVQIVCGAPNVSSGQYVAVAKVGARLPGGIKIKKAKLRGQHSNGMICSLQELGIDSKLVPKGYVDGIYVFPETQSVEPGQDALALFELNDSVLELDLTPNRSDCMHMLGVAYELAALYDRPIKMPKTKVKEVIESADGYINVSVENGEDTPFYQALVIKDVKIGPSPSWLQNRLMAAGIRPISNVVDVTNYVLLEYGQPLHAFDYHALASKSIHVRRAKAEEAFTTLDGEKRTLSPEQLVVTNGREPVALAGVMGGLHSEVTAATTTVVLEAAAFHPTVVRRSARLAGLRSDSSARFEKGINQERVSEAARRAAYLIQEIAGGIVLSGAAIADARVRSERVIALDLDKMNERIGTNLSIMEVAALMRRLQFPCEKVGSDLHVTVPHRRGDITIPEDLYEEVARLYGYDELPSTLPVGNTTQGKRTAEQAKRRKMEAYLRSAGLSEAISYALTSSEKAALFAAETIKPIQVAMPMSEERSTMRTSLLPHLYDICAYNLNRKNNDVLLYERGSVFLSEQETLTELPTEQERLAVLLSGTYMSHPWQGEKKAVDFYVLKGIAEGLMETLGLSEQIEYKPDVRPGFHPGRTANVLLKGESIGFLAQVHPSTQKALDLNETYVLELNVDALFAAETEALIYRGIPRYPAITRDMALVVSKETTAAELMAIIREAGGELLETVSIFDVYEGEHMESGKKSIAFSLTYRHAERTLTDEEASLAHEGIVAEVQKQTGAVLRA</sequence>
<evidence type="ECO:0000256" key="2">
    <source>
        <dbReference type="ARBA" id="ARBA00008653"/>
    </source>
</evidence>
<keyword evidence="5 16" id="KW-0820">tRNA-binding</keyword>
<dbReference type="InterPro" id="IPR020825">
    <property type="entry name" value="Phe-tRNA_synthase-like_B3/B4"/>
</dbReference>
<dbReference type="Pfam" id="PF03147">
    <property type="entry name" value="FDX-ACB"/>
    <property type="match status" value="1"/>
</dbReference>
<dbReference type="PANTHER" id="PTHR10947:SF0">
    <property type="entry name" value="PHENYLALANINE--TRNA LIGASE BETA SUBUNIT"/>
    <property type="match status" value="1"/>
</dbReference>
<dbReference type="EMBL" id="NPCC01000007">
    <property type="protein sequence ID" value="PAE89650.1"/>
    <property type="molecule type" value="Genomic_DNA"/>
</dbReference>
<keyword evidence="13 15" id="KW-0030">Aminoacyl-tRNA synthetase</keyword>
<dbReference type="InterPro" id="IPR012340">
    <property type="entry name" value="NA-bd_OB-fold"/>
</dbReference>
<evidence type="ECO:0000256" key="8">
    <source>
        <dbReference type="ARBA" id="ARBA00022741"/>
    </source>
</evidence>
<dbReference type="GO" id="GO:0000049">
    <property type="term" value="F:tRNA binding"/>
    <property type="evidence" value="ECO:0007669"/>
    <property type="project" value="UniProtKB-UniRule"/>
</dbReference>
<comment type="similarity">
    <text evidence="2 15">Belongs to the phenylalanyl-tRNA synthetase beta subunit family. Type 1 subfamily.</text>
</comment>
<comment type="subcellular location">
    <subcellularLocation>
        <location evidence="1 15">Cytoplasm</location>
    </subcellularLocation>
</comment>
<dbReference type="SUPFAM" id="SSF54991">
    <property type="entry name" value="Anticodon-binding domain of PheRS"/>
    <property type="match status" value="1"/>
</dbReference>
<dbReference type="InterPro" id="IPR004532">
    <property type="entry name" value="Phe-tRNA-ligase_IIc_bsu_bact"/>
</dbReference>
<dbReference type="FunFam" id="3.30.70.380:FF:000001">
    <property type="entry name" value="Phenylalanine--tRNA ligase beta subunit"/>
    <property type="match status" value="1"/>
</dbReference>
<dbReference type="PROSITE" id="PS50886">
    <property type="entry name" value="TRBD"/>
    <property type="match status" value="1"/>
</dbReference>
<dbReference type="EC" id="6.1.1.20" evidence="15"/>
<dbReference type="GO" id="GO:0140096">
    <property type="term" value="F:catalytic activity, acting on a protein"/>
    <property type="evidence" value="ECO:0007669"/>
    <property type="project" value="UniProtKB-ARBA"/>
</dbReference>
<keyword evidence="7 15" id="KW-0479">Metal-binding</keyword>
<dbReference type="PROSITE" id="PS51447">
    <property type="entry name" value="FDX_ACB"/>
    <property type="match status" value="1"/>
</dbReference>
<accession>A0A268P312</accession>
<dbReference type="Proteomes" id="UP000216207">
    <property type="component" value="Unassembled WGS sequence"/>
</dbReference>
<dbReference type="SMART" id="SM00896">
    <property type="entry name" value="FDX-ACB"/>
    <property type="match status" value="1"/>
</dbReference>
<comment type="cofactor">
    <cofactor evidence="15">
        <name>Mg(2+)</name>
        <dbReference type="ChEBI" id="CHEBI:18420"/>
    </cofactor>
    <text evidence="15">Binds 2 magnesium ions per tetramer.</text>
</comment>
<feature type="binding site" evidence="15">
    <location>
        <position position="464"/>
    </location>
    <ligand>
        <name>Mg(2+)</name>
        <dbReference type="ChEBI" id="CHEBI:18420"/>
        <note>shared with alpha subunit</note>
    </ligand>
</feature>
<dbReference type="InterPro" id="IPR009061">
    <property type="entry name" value="DNA-bd_dom_put_sf"/>
</dbReference>
<dbReference type="InterPro" id="IPR005147">
    <property type="entry name" value="tRNA_synthase_B5-dom"/>
</dbReference>
<evidence type="ECO:0000256" key="9">
    <source>
        <dbReference type="ARBA" id="ARBA00022840"/>
    </source>
</evidence>
<feature type="domain" description="TRNA-binding" evidence="17">
    <location>
        <begin position="40"/>
        <end position="157"/>
    </location>
</feature>
<dbReference type="InterPro" id="IPR005121">
    <property type="entry name" value="Fdx_antiC-bd"/>
</dbReference>
<dbReference type="GO" id="GO:0000287">
    <property type="term" value="F:magnesium ion binding"/>
    <property type="evidence" value="ECO:0007669"/>
    <property type="project" value="UniProtKB-UniRule"/>
</dbReference>
<dbReference type="CDD" id="cd00769">
    <property type="entry name" value="PheRS_beta_core"/>
    <property type="match status" value="1"/>
</dbReference>
<dbReference type="SMART" id="SM00873">
    <property type="entry name" value="B3_4"/>
    <property type="match status" value="1"/>
</dbReference>
<dbReference type="GO" id="GO:0006432">
    <property type="term" value="P:phenylalanyl-tRNA aminoacylation"/>
    <property type="evidence" value="ECO:0007669"/>
    <property type="project" value="UniProtKB-UniRule"/>
</dbReference>
<evidence type="ECO:0000256" key="7">
    <source>
        <dbReference type="ARBA" id="ARBA00022723"/>
    </source>
</evidence>
<evidence type="ECO:0000313" key="21">
    <source>
        <dbReference type="Proteomes" id="UP000216207"/>
    </source>
</evidence>
<dbReference type="NCBIfam" id="TIGR00472">
    <property type="entry name" value="pheT_bact"/>
    <property type="match status" value="1"/>
</dbReference>
<evidence type="ECO:0000256" key="10">
    <source>
        <dbReference type="ARBA" id="ARBA00022842"/>
    </source>
</evidence>
<keyword evidence="6 15" id="KW-0436">Ligase</keyword>
<reference evidence="20 21" key="1">
    <citation type="submission" date="2017-07" db="EMBL/GenBank/DDBJ databases">
        <title>Isolation and whole genome analysis of endospore-forming bacteria from heroin.</title>
        <authorList>
            <person name="Kalinowski J."/>
            <person name="Ahrens B."/>
            <person name="Al-Dilaimi A."/>
            <person name="Winkler A."/>
            <person name="Wibberg D."/>
            <person name="Schleenbecker U."/>
            <person name="Ruckert C."/>
            <person name="Wolfel R."/>
            <person name="Grass G."/>
        </authorList>
    </citation>
    <scope>NUCLEOTIDE SEQUENCE [LARGE SCALE GENOMIC DNA]</scope>
    <source>
        <strain evidence="20 21">7539</strain>
    </source>
</reference>
<proteinExistence type="inferred from homology"/>
<dbReference type="InterPro" id="IPR033714">
    <property type="entry name" value="tRNA_bind_bactPheRS"/>
</dbReference>
<evidence type="ECO:0000259" key="17">
    <source>
        <dbReference type="PROSITE" id="PS50886"/>
    </source>
</evidence>
<dbReference type="CDD" id="cd02796">
    <property type="entry name" value="tRNA_bind_bactPheRS"/>
    <property type="match status" value="1"/>
</dbReference>
<dbReference type="SUPFAM" id="SSF50249">
    <property type="entry name" value="Nucleic acid-binding proteins"/>
    <property type="match status" value="1"/>
</dbReference>
<keyword evidence="11 16" id="KW-0694">RNA-binding</keyword>
<dbReference type="HAMAP" id="MF_00283">
    <property type="entry name" value="Phe_tRNA_synth_beta1"/>
    <property type="match status" value="1"/>
</dbReference>
<keyword evidence="4 15" id="KW-0963">Cytoplasm</keyword>
<comment type="subunit">
    <text evidence="3 15">Tetramer of two alpha and two beta subunits.</text>
</comment>
<feature type="binding site" evidence="15">
    <location>
        <position position="474"/>
    </location>
    <ligand>
        <name>Mg(2+)</name>
        <dbReference type="ChEBI" id="CHEBI:18420"/>
        <note>shared with alpha subunit</note>
    </ligand>
</feature>
<dbReference type="Gene3D" id="3.30.70.380">
    <property type="entry name" value="Ferrodoxin-fold anticodon-binding domain"/>
    <property type="match status" value="1"/>
</dbReference>
<evidence type="ECO:0000256" key="16">
    <source>
        <dbReference type="PROSITE-ProRule" id="PRU00209"/>
    </source>
</evidence>
<dbReference type="PANTHER" id="PTHR10947">
    <property type="entry name" value="PHENYLALANYL-TRNA SYNTHETASE BETA CHAIN AND LEUCINE-RICH REPEAT-CONTAINING PROTEIN 47"/>
    <property type="match status" value="1"/>
</dbReference>
<comment type="catalytic activity">
    <reaction evidence="14 15">
        <text>tRNA(Phe) + L-phenylalanine + ATP = L-phenylalanyl-tRNA(Phe) + AMP + diphosphate + H(+)</text>
        <dbReference type="Rhea" id="RHEA:19413"/>
        <dbReference type="Rhea" id="RHEA-COMP:9668"/>
        <dbReference type="Rhea" id="RHEA-COMP:9699"/>
        <dbReference type="ChEBI" id="CHEBI:15378"/>
        <dbReference type="ChEBI" id="CHEBI:30616"/>
        <dbReference type="ChEBI" id="CHEBI:33019"/>
        <dbReference type="ChEBI" id="CHEBI:58095"/>
        <dbReference type="ChEBI" id="CHEBI:78442"/>
        <dbReference type="ChEBI" id="CHEBI:78531"/>
        <dbReference type="ChEBI" id="CHEBI:456215"/>
        <dbReference type="EC" id="6.1.1.20"/>
    </reaction>
</comment>
<evidence type="ECO:0000256" key="5">
    <source>
        <dbReference type="ARBA" id="ARBA00022555"/>
    </source>
</evidence>
<evidence type="ECO:0000256" key="13">
    <source>
        <dbReference type="ARBA" id="ARBA00023146"/>
    </source>
</evidence>
<organism evidence="20 21">
    <name type="scientific">Shouchella clausii</name>
    <name type="common">Alkalihalobacillus clausii</name>
    <dbReference type="NCBI Taxonomy" id="79880"/>
    <lineage>
        <taxon>Bacteria</taxon>
        <taxon>Bacillati</taxon>
        <taxon>Bacillota</taxon>
        <taxon>Bacilli</taxon>
        <taxon>Bacillales</taxon>
        <taxon>Bacillaceae</taxon>
        <taxon>Shouchella</taxon>
    </lineage>
</organism>
<dbReference type="SUPFAM" id="SSF55681">
    <property type="entry name" value="Class II aaRS and biotin synthetases"/>
    <property type="match status" value="1"/>
</dbReference>
<keyword evidence="12 15" id="KW-0648">Protein biosynthesis</keyword>
<dbReference type="FunFam" id="3.30.930.10:FF:000022">
    <property type="entry name" value="Phenylalanine--tRNA ligase beta subunit"/>
    <property type="match status" value="1"/>
</dbReference>
<feature type="domain" description="FDX-ACB" evidence="18">
    <location>
        <begin position="714"/>
        <end position="807"/>
    </location>
</feature>
<evidence type="ECO:0000259" key="18">
    <source>
        <dbReference type="PROSITE" id="PS51447"/>
    </source>
</evidence>
<keyword evidence="8 15" id="KW-0547">Nucleotide-binding</keyword>
<evidence type="ECO:0000256" key="11">
    <source>
        <dbReference type="ARBA" id="ARBA00022884"/>
    </source>
</evidence>
<dbReference type="FunFam" id="2.40.50.140:FF:000045">
    <property type="entry name" value="Phenylalanine--tRNA ligase beta subunit"/>
    <property type="match status" value="1"/>
</dbReference>
<dbReference type="InterPro" id="IPR045060">
    <property type="entry name" value="Phe-tRNA-ligase_IIc_bsu"/>
</dbReference>
<feature type="domain" description="B5" evidence="19">
    <location>
        <begin position="411"/>
        <end position="486"/>
    </location>
</feature>